<organism evidence="1 2">
    <name type="scientific">Lentinula aff. lateritia</name>
    <dbReference type="NCBI Taxonomy" id="2804960"/>
    <lineage>
        <taxon>Eukaryota</taxon>
        <taxon>Fungi</taxon>
        <taxon>Dikarya</taxon>
        <taxon>Basidiomycota</taxon>
        <taxon>Agaricomycotina</taxon>
        <taxon>Agaricomycetes</taxon>
        <taxon>Agaricomycetidae</taxon>
        <taxon>Agaricales</taxon>
        <taxon>Marasmiineae</taxon>
        <taxon>Omphalotaceae</taxon>
        <taxon>Lentinula</taxon>
    </lineage>
</organism>
<comment type="caution">
    <text evidence="1">The sequence shown here is derived from an EMBL/GenBank/DDBJ whole genome shotgun (WGS) entry which is preliminary data.</text>
</comment>
<proteinExistence type="predicted"/>
<dbReference type="EMBL" id="MU794999">
    <property type="protein sequence ID" value="KAJ3813222.1"/>
    <property type="molecule type" value="Genomic_DNA"/>
</dbReference>
<keyword evidence="2" id="KW-1185">Reference proteome</keyword>
<evidence type="ECO:0000313" key="1">
    <source>
        <dbReference type="EMBL" id="KAJ3813222.1"/>
    </source>
</evidence>
<evidence type="ECO:0000313" key="2">
    <source>
        <dbReference type="Proteomes" id="UP001163835"/>
    </source>
</evidence>
<name>A0ACC1U800_9AGAR</name>
<dbReference type="Proteomes" id="UP001163835">
    <property type="component" value="Unassembled WGS sequence"/>
</dbReference>
<reference evidence="1" key="1">
    <citation type="submission" date="2022-09" db="EMBL/GenBank/DDBJ databases">
        <title>A Global Phylogenomic Analysis of the Shiitake Genus Lentinula.</title>
        <authorList>
            <consortium name="DOE Joint Genome Institute"/>
            <person name="Sierra-Patev S."/>
            <person name="Min B."/>
            <person name="Naranjo-Ortiz M."/>
            <person name="Looney B."/>
            <person name="Konkel Z."/>
            <person name="Slot J.C."/>
            <person name="Sakamoto Y."/>
            <person name="Steenwyk J.L."/>
            <person name="Rokas A."/>
            <person name="Carro J."/>
            <person name="Camarero S."/>
            <person name="Ferreira P."/>
            <person name="Molpeceres G."/>
            <person name="Ruiz-Duenas F.J."/>
            <person name="Serrano A."/>
            <person name="Henrissat B."/>
            <person name="Drula E."/>
            <person name="Hughes K.W."/>
            <person name="Mata J.L."/>
            <person name="Ishikawa N.K."/>
            <person name="Vargas-Isla R."/>
            <person name="Ushijima S."/>
            <person name="Smith C.A."/>
            <person name="Ahrendt S."/>
            <person name="Andreopoulos W."/>
            <person name="He G."/>
            <person name="Labutti K."/>
            <person name="Lipzen A."/>
            <person name="Ng V."/>
            <person name="Riley R."/>
            <person name="Sandor L."/>
            <person name="Barry K."/>
            <person name="Martinez A.T."/>
            <person name="Xiao Y."/>
            <person name="Gibbons J.G."/>
            <person name="Terashima K."/>
            <person name="Grigoriev I.V."/>
            <person name="Hibbett D.S."/>
        </authorList>
    </citation>
    <scope>NUCLEOTIDE SEQUENCE</scope>
    <source>
        <strain evidence="1">TMI1499</strain>
    </source>
</reference>
<protein>
    <submittedName>
        <fullName evidence="1">Uncharacterized protein</fullName>
    </submittedName>
</protein>
<sequence length="385" mass="42495">MSLYSFQLNGNSHSKPPNGPRSVLLSSPIPAESFYARIPLTSSSMPLQPRIVDVDNQASTPISSVPTTPEISLHPSSPQKRKRDLENADNPGYECMISSRVEPELVGAVSSTLAIPLPSSLDLTDSFDGLVPASALSLAQASGAASTPVTLPAMSLGQLAENQESDIHVANIVENNEKPHESHQQYNLDDELEYHGHHHHTDDCCIMEPIYYHNPQTHHSELELKMAVPVTPGDARGQDEHNILENMIGIPHLRPTGTPLEVENGEAVTLNVDAIPPVRMERRQETKVSSVSPESPFVRRTSYTMTNEQAAQIMQKFSKDDQEDLAKIFDPWADKARNDWVASGKNWSKFLKSKSGRTLINFKEYVHALLVLSHSDLPLNLESQP</sequence>
<gene>
    <name evidence="1" type="ORF">F5876DRAFT_74084</name>
</gene>
<accession>A0ACC1U800</accession>